<feature type="transmembrane region" description="Helical" evidence="20">
    <location>
        <begin position="342"/>
        <end position="360"/>
    </location>
</feature>
<evidence type="ECO:0000256" key="5">
    <source>
        <dbReference type="ARBA" id="ARBA00022989"/>
    </source>
</evidence>
<dbReference type="InterPro" id="IPR006201">
    <property type="entry name" value="Neur_channel"/>
</dbReference>
<dbReference type="Gene3D" id="1.20.58.390">
    <property type="entry name" value="Neurotransmitter-gated ion-channel transmembrane domain"/>
    <property type="match status" value="1"/>
</dbReference>
<keyword evidence="12" id="KW-0628">Postsynaptic cell membrane</keyword>
<keyword evidence="3 20" id="KW-0812">Transmembrane</keyword>
<comment type="catalytic activity">
    <reaction evidence="16">
        <text>K(+)(in) = K(+)(out)</text>
        <dbReference type="Rhea" id="RHEA:29463"/>
        <dbReference type="ChEBI" id="CHEBI:29103"/>
    </reaction>
</comment>
<evidence type="ECO:0000313" key="25">
    <source>
        <dbReference type="Proteomes" id="UP000472267"/>
    </source>
</evidence>
<evidence type="ECO:0000256" key="2">
    <source>
        <dbReference type="ARBA" id="ARBA00022475"/>
    </source>
</evidence>
<feature type="domain" description="Neurotransmitter-gated ion-channel ligand-binding" evidence="22">
    <location>
        <begin position="139"/>
        <end position="335"/>
    </location>
</feature>
<proteinExistence type="inferred from homology"/>
<feature type="region of interest" description="Disordered" evidence="21">
    <location>
        <begin position="459"/>
        <end position="509"/>
    </location>
</feature>
<name>A0A672F689_SALFA</name>
<comment type="subcellular location">
    <subcellularLocation>
        <location evidence="15">Postsynaptic cell membrane</location>
        <topology evidence="15">Multi-pass membrane protein</topology>
    </subcellularLocation>
</comment>
<evidence type="ECO:0000256" key="6">
    <source>
        <dbReference type="ARBA" id="ARBA00023018"/>
    </source>
</evidence>
<keyword evidence="4 20" id="KW-0732">Signal</keyword>
<reference evidence="24" key="1">
    <citation type="submission" date="2025-08" db="UniProtKB">
        <authorList>
            <consortium name="Ensembl"/>
        </authorList>
    </citation>
    <scope>IDENTIFICATION</scope>
</reference>
<evidence type="ECO:0000259" key="22">
    <source>
        <dbReference type="Pfam" id="PF02931"/>
    </source>
</evidence>
<dbReference type="FunFam" id="2.70.170.10:FF:000017">
    <property type="entry name" value="5-hydroxytryptamine receptor 3A"/>
    <property type="match status" value="1"/>
</dbReference>
<dbReference type="Pfam" id="PF02931">
    <property type="entry name" value="Neur_chan_LBD"/>
    <property type="match status" value="1"/>
</dbReference>
<evidence type="ECO:0000256" key="15">
    <source>
        <dbReference type="ARBA" id="ARBA00034104"/>
    </source>
</evidence>
<evidence type="ECO:0000256" key="20">
    <source>
        <dbReference type="RuleBase" id="RU000687"/>
    </source>
</evidence>
<dbReference type="Pfam" id="PF02932">
    <property type="entry name" value="Neur_chan_memb"/>
    <property type="match status" value="1"/>
</dbReference>
<dbReference type="AlphaFoldDB" id="A0A672F689"/>
<dbReference type="SUPFAM" id="SSF63712">
    <property type="entry name" value="Nicotinic receptor ligand binding domain-like"/>
    <property type="match status" value="1"/>
</dbReference>
<evidence type="ECO:0000313" key="24">
    <source>
        <dbReference type="Ensembl" id="ENSSFAP00005002261.1"/>
    </source>
</evidence>
<feature type="compositionally biased region" description="Polar residues" evidence="21">
    <location>
        <begin position="524"/>
        <end position="535"/>
    </location>
</feature>
<keyword evidence="25" id="KW-1185">Reference proteome</keyword>
<keyword evidence="11" id="KW-0325">Glycoprotein</keyword>
<keyword evidence="9" id="KW-1015">Disulfide bond</keyword>
<keyword evidence="7 20" id="KW-0406">Ion transport</keyword>
<evidence type="ECO:0000256" key="7">
    <source>
        <dbReference type="ARBA" id="ARBA00023065"/>
    </source>
</evidence>
<comment type="caution">
    <text evidence="20">Lacks conserved residue(s) required for the propagation of feature annotation.</text>
</comment>
<feature type="transmembrane region" description="Helical" evidence="20">
    <location>
        <begin position="397"/>
        <end position="423"/>
    </location>
</feature>
<accession>A0A672F689</accession>
<keyword evidence="5 20" id="KW-1133">Transmembrane helix</keyword>
<evidence type="ECO:0000256" key="16">
    <source>
        <dbReference type="ARBA" id="ARBA00034430"/>
    </source>
</evidence>
<evidence type="ECO:0000256" key="10">
    <source>
        <dbReference type="ARBA" id="ARBA00023170"/>
    </source>
</evidence>
<dbReference type="PRINTS" id="PR00252">
    <property type="entry name" value="NRIONCHANNEL"/>
</dbReference>
<sequence length="547" mass="62449">MFLTGSFLLIFLTGGFSSSPPPVPVSEDTAGLPGPVETEDYSPGHYYDDPRLPGGFSSSPPPVPTRVPEGTPKPECGMRGTFDSAEFHAKYVLNMTNPPEYLREYFASFYDSPDPCDLYCNYDQVIDKLQLDKLKEKLTLSRPVQSHRILTYVYLEMVIASILNVKASEQLFVTHMWLYMSWNNQFISWDPQKFCGIKHIVVRSDTLWKPDIIIEEMLEKDKIAPSPFLKVNSFGEVEHRIDQVVTGTCRMNVYKFPYDTQRCTISFKSLMHSDDEIRFVVNTNTTVISKWSHHAMQSKHEWRFVKMTVTNKTNSFYFGSNQTVIVYTVFMQRRPIQHAVNFLLPIFFFLCMDLASYLIPDSGEQKISFRITVLLAVTVLQLILHEILPSSSDRVPLIAVYCIGIFFMMLISLLEAILATYLIQKDSETQDCRTDGDQSSNSERTVSFCGFSKEWKNSSKRSSLRHTPADQTPSDSKETNSEKPEVSMNMTQEAGELEEDSDVSWKDEEKPGYWTRRVRRINRGFSSSTSLQPGVSSLHVLPVDHSG</sequence>
<dbReference type="GO" id="GO:0045211">
    <property type="term" value="C:postsynaptic membrane"/>
    <property type="evidence" value="ECO:0007669"/>
    <property type="project" value="UniProtKB-SubCell"/>
</dbReference>
<dbReference type="RefSeq" id="XP_029943603.1">
    <property type="nucleotide sequence ID" value="XM_030087743.1"/>
</dbReference>
<dbReference type="InParanoid" id="A0A672F689"/>
<dbReference type="InterPro" id="IPR038050">
    <property type="entry name" value="Neuro_actylchol_rec"/>
</dbReference>
<feature type="signal peptide" evidence="20">
    <location>
        <begin position="1"/>
        <end position="17"/>
    </location>
</feature>
<dbReference type="GeneID" id="115385667"/>
<dbReference type="GO" id="GO:0004888">
    <property type="term" value="F:transmembrane signaling receptor activity"/>
    <property type="evidence" value="ECO:0007669"/>
    <property type="project" value="InterPro"/>
</dbReference>
<evidence type="ECO:0000256" key="1">
    <source>
        <dbReference type="ARBA" id="ARBA00022448"/>
    </source>
</evidence>
<evidence type="ECO:0000256" key="3">
    <source>
        <dbReference type="ARBA" id="ARBA00022692"/>
    </source>
</evidence>
<comment type="catalytic activity">
    <reaction evidence="17">
        <text>Na(+)(in) = Na(+)(out)</text>
        <dbReference type="Rhea" id="RHEA:34963"/>
        <dbReference type="ChEBI" id="CHEBI:29101"/>
    </reaction>
</comment>
<evidence type="ECO:0000256" key="14">
    <source>
        <dbReference type="ARBA" id="ARBA00023303"/>
    </source>
</evidence>
<keyword evidence="14 20" id="KW-0407">Ion channel</keyword>
<evidence type="ECO:0000256" key="4">
    <source>
        <dbReference type="ARBA" id="ARBA00022729"/>
    </source>
</evidence>
<keyword evidence="2" id="KW-1003">Cell membrane</keyword>
<feature type="compositionally biased region" description="Basic and acidic residues" evidence="21">
    <location>
        <begin position="475"/>
        <end position="485"/>
    </location>
</feature>
<feature type="chain" id="PRO_5025706169" evidence="20">
    <location>
        <begin position="18"/>
        <end position="547"/>
    </location>
</feature>
<dbReference type="InterPro" id="IPR006029">
    <property type="entry name" value="Neurotrans-gated_channel_TM"/>
</dbReference>
<dbReference type="PROSITE" id="PS00236">
    <property type="entry name" value="NEUROTR_ION_CHANNEL"/>
    <property type="match status" value="1"/>
</dbReference>
<evidence type="ECO:0000256" key="9">
    <source>
        <dbReference type="ARBA" id="ARBA00023157"/>
    </source>
</evidence>
<evidence type="ECO:0000256" key="21">
    <source>
        <dbReference type="SAM" id="MobiDB-lite"/>
    </source>
</evidence>
<evidence type="ECO:0000256" key="19">
    <source>
        <dbReference type="ARBA" id="ARBA00037540"/>
    </source>
</evidence>
<evidence type="ECO:0000259" key="23">
    <source>
        <dbReference type="Pfam" id="PF02932"/>
    </source>
</evidence>
<organism evidence="24 25">
    <name type="scientific">Salarias fasciatus</name>
    <name type="common">Jewelled blenny</name>
    <name type="synonym">Blennius fasciatus</name>
    <dbReference type="NCBI Taxonomy" id="181472"/>
    <lineage>
        <taxon>Eukaryota</taxon>
        <taxon>Metazoa</taxon>
        <taxon>Chordata</taxon>
        <taxon>Craniata</taxon>
        <taxon>Vertebrata</taxon>
        <taxon>Euteleostomi</taxon>
        <taxon>Actinopterygii</taxon>
        <taxon>Neopterygii</taxon>
        <taxon>Teleostei</taxon>
        <taxon>Neoteleostei</taxon>
        <taxon>Acanthomorphata</taxon>
        <taxon>Ovalentaria</taxon>
        <taxon>Blenniimorphae</taxon>
        <taxon>Blenniiformes</taxon>
        <taxon>Blennioidei</taxon>
        <taxon>Blenniidae</taxon>
        <taxon>Salariinae</taxon>
        <taxon>Salarias</taxon>
    </lineage>
</organism>
<comment type="similarity">
    <text evidence="20">Belongs to the ligand-gated ion channel (TC 1.A.9) family.</text>
</comment>
<keyword evidence="1 20" id="KW-0813">Transport</keyword>
<feature type="region of interest" description="Disordered" evidence="21">
    <location>
        <begin position="19"/>
        <end position="72"/>
    </location>
</feature>
<dbReference type="SUPFAM" id="SSF90112">
    <property type="entry name" value="Neurotransmitter-gated ion-channel transmembrane pore"/>
    <property type="match status" value="1"/>
</dbReference>
<keyword evidence="10" id="KW-0675">Receptor</keyword>
<feature type="region of interest" description="Disordered" evidence="21">
    <location>
        <begin position="524"/>
        <end position="547"/>
    </location>
</feature>
<dbReference type="InterPro" id="IPR018000">
    <property type="entry name" value="Neurotransmitter_ion_chnl_CS"/>
</dbReference>
<comment type="catalytic activity">
    <reaction evidence="18">
        <text>Ca(2+)(in) = Ca(2+)(out)</text>
        <dbReference type="Rhea" id="RHEA:29671"/>
        <dbReference type="ChEBI" id="CHEBI:29108"/>
    </reaction>
</comment>
<dbReference type="Proteomes" id="UP000472267">
    <property type="component" value="Unassembled WGS sequence"/>
</dbReference>
<dbReference type="Gene3D" id="2.70.170.10">
    <property type="entry name" value="Neurotransmitter-gated ion-channel ligand-binding domain"/>
    <property type="match status" value="1"/>
</dbReference>
<comment type="function">
    <text evidence="19">Forms serotonin (5-hydroxytryptamine/5-HT3)-activated cation-selective channel complexes, which when activated cause fast, depolarizing responses in neurons.</text>
</comment>
<dbReference type="InterPro" id="IPR006202">
    <property type="entry name" value="Neur_chan_lig-bd"/>
</dbReference>
<dbReference type="OrthoDB" id="6097796at2759"/>
<evidence type="ECO:0000256" key="13">
    <source>
        <dbReference type="ARBA" id="ARBA00023286"/>
    </source>
</evidence>
<dbReference type="Ensembl" id="ENSSFAT00005002436.1">
    <property type="protein sequence ID" value="ENSSFAP00005002261.1"/>
    <property type="gene ID" value="ENSSFAG00005001559.1"/>
</dbReference>
<keyword evidence="6" id="KW-0770">Synapse</keyword>
<evidence type="ECO:0000256" key="18">
    <source>
        <dbReference type="ARBA" id="ARBA00036634"/>
    </source>
</evidence>
<feature type="transmembrane region" description="Helical" evidence="20">
    <location>
        <begin position="367"/>
        <end position="385"/>
    </location>
</feature>
<evidence type="ECO:0000256" key="8">
    <source>
        <dbReference type="ARBA" id="ARBA00023136"/>
    </source>
</evidence>
<evidence type="ECO:0000256" key="11">
    <source>
        <dbReference type="ARBA" id="ARBA00023180"/>
    </source>
</evidence>
<feature type="domain" description="Neurotransmitter-gated ion-channel transmembrane" evidence="23">
    <location>
        <begin position="350"/>
        <end position="496"/>
    </location>
</feature>
<dbReference type="PANTHER" id="PTHR18945">
    <property type="entry name" value="NEUROTRANSMITTER GATED ION CHANNEL"/>
    <property type="match status" value="1"/>
</dbReference>
<dbReference type="GO" id="GO:0005230">
    <property type="term" value="F:extracellular ligand-gated monoatomic ion channel activity"/>
    <property type="evidence" value="ECO:0007669"/>
    <property type="project" value="InterPro"/>
</dbReference>
<evidence type="ECO:0000256" key="12">
    <source>
        <dbReference type="ARBA" id="ARBA00023257"/>
    </source>
</evidence>
<reference evidence="24" key="2">
    <citation type="submission" date="2025-09" db="UniProtKB">
        <authorList>
            <consortium name="Ensembl"/>
        </authorList>
    </citation>
    <scope>IDENTIFICATION</scope>
</reference>
<evidence type="ECO:0000256" key="17">
    <source>
        <dbReference type="ARBA" id="ARBA00036239"/>
    </source>
</evidence>
<gene>
    <name evidence="24" type="primary">LOC115385667</name>
</gene>
<dbReference type="InterPro" id="IPR036734">
    <property type="entry name" value="Neur_chan_lig-bd_sf"/>
</dbReference>
<dbReference type="InterPro" id="IPR036719">
    <property type="entry name" value="Neuro-gated_channel_TM_sf"/>
</dbReference>
<keyword evidence="13" id="KW-1071">Ligand-gated ion channel</keyword>
<protein>
    <submittedName>
        <fullName evidence="24">5-hydroxytryptamine receptor 3C-like</fullName>
    </submittedName>
</protein>
<keyword evidence="8 20" id="KW-0472">Membrane</keyword>